<proteinExistence type="predicted"/>
<name>A0A1G4J6Q4_9SACH</name>
<dbReference type="InterPro" id="IPR039683">
    <property type="entry name" value="Lsm12-like"/>
</dbReference>
<evidence type="ECO:0000259" key="1">
    <source>
        <dbReference type="Pfam" id="PF21166"/>
    </source>
</evidence>
<organism evidence="2 3">
    <name type="scientific">Lachancea dasiensis</name>
    <dbReference type="NCBI Taxonomy" id="1072105"/>
    <lineage>
        <taxon>Eukaryota</taxon>
        <taxon>Fungi</taxon>
        <taxon>Dikarya</taxon>
        <taxon>Ascomycota</taxon>
        <taxon>Saccharomycotina</taxon>
        <taxon>Saccharomycetes</taxon>
        <taxon>Saccharomycetales</taxon>
        <taxon>Saccharomycetaceae</taxon>
        <taxon>Lachancea</taxon>
    </lineage>
</organism>
<dbReference type="Pfam" id="PF21166">
    <property type="entry name" value="LSM12_LSM"/>
    <property type="match status" value="1"/>
</dbReference>
<dbReference type="STRING" id="1266660.A0A1G4J6Q4"/>
<dbReference type="EMBL" id="LT598454">
    <property type="protein sequence ID" value="SCU85504.1"/>
    <property type="molecule type" value="Genomic_DNA"/>
</dbReference>
<protein>
    <submittedName>
        <fullName evidence="2">LADA_0D07932g1_1</fullName>
    </submittedName>
</protein>
<accession>A0A1G4J6Q4</accession>
<dbReference type="Proteomes" id="UP000190274">
    <property type="component" value="Chromosome D"/>
</dbReference>
<evidence type="ECO:0000313" key="3">
    <source>
        <dbReference type="Proteomes" id="UP000190274"/>
    </source>
</evidence>
<dbReference type="PANTHER" id="PTHR13542">
    <property type="entry name" value="LSM12 HOMOLOG"/>
    <property type="match status" value="1"/>
</dbReference>
<reference evidence="2 3" key="1">
    <citation type="submission" date="2016-03" db="EMBL/GenBank/DDBJ databases">
        <authorList>
            <person name="Devillers H."/>
        </authorList>
    </citation>
    <scope>NUCLEOTIDE SEQUENCE [LARGE SCALE GENOMIC DNA]</scope>
    <source>
        <strain evidence="2">CBS 10888</strain>
    </source>
</reference>
<sequence length="105" mass="11925">MSFSLERVLGFKVKVTNVLDSVTTGRIYSYNSSSNTITLQEAKKGNQGQQYKIIKLSFVKNLEVVGEKPLKNNFKKDPIRPSEVSIDGVLETLREKIDFARREKS</sequence>
<keyword evidence="3" id="KW-1185">Reference proteome</keyword>
<gene>
    <name evidence="2" type="ORF">LADA_0D07932G</name>
</gene>
<dbReference type="AlphaFoldDB" id="A0A1G4J6Q4"/>
<dbReference type="OrthoDB" id="1057137at2759"/>
<feature type="domain" description="LSM12 LSM" evidence="1">
    <location>
        <begin position="9"/>
        <end position="61"/>
    </location>
</feature>
<dbReference type="InterPro" id="IPR048478">
    <property type="entry name" value="LSM12_LSM"/>
</dbReference>
<evidence type="ECO:0000313" key="2">
    <source>
        <dbReference type="EMBL" id="SCU85504.1"/>
    </source>
</evidence>